<evidence type="ECO:0000313" key="4">
    <source>
        <dbReference type="Proteomes" id="UP000075881"/>
    </source>
</evidence>
<feature type="region of interest" description="Disordered" evidence="1">
    <location>
        <begin position="85"/>
        <end position="108"/>
    </location>
</feature>
<dbReference type="AlphaFoldDB" id="A0A182KIY8"/>
<dbReference type="VEuPathDB" id="VectorBase:ACHR014393"/>
<proteinExistence type="predicted"/>
<reference evidence="4" key="1">
    <citation type="submission" date="2013-03" db="EMBL/GenBank/DDBJ databases">
        <title>The Genome Sequence of Anopheles christyi ACHKN1017.</title>
        <authorList>
            <consortium name="The Broad Institute Genomics Platform"/>
            <person name="Neafsey D.E."/>
            <person name="Besansky N."/>
            <person name="Walker B."/>
            <person name="Young S.K."/>
            <person name="Zeng Q."/>
            <person name="Gargeya S."/>
            <person name="Fitzgerald M."/>
            <person name="Haas B."/>
            <person name="Abouelleil A."/>
            <person name="Allen A.W."/>
            <person name="Alvarado L."/>
            <person name="Arachchi H.M."/>
            <person name="Berlin A.M."/>
            <person name="Chapman S.B."/>
            <person name="Gainer-Dewar J."/>
            <person name="Goldberg J."/>
            <person name="Griggs A."/>
            <person name="Gujja S."/>
            <person name="Hansen M."/>
            <person name="Howarth C."/>
            <person name="Imamovic A."/>
            <person name="Ireland A."/>
            <person name="Larimer J."/>
            <person name="McCowan C."/>
            <person name="Murphy C."/>
            <person name="Pearson M."/>
            <person name="Poon T.W."/>
            <person name="Priest M."/>
            <person name="Roberts A."/>
            <person name="Saif S."/>
            <person name="Shea T."/>
            <person name="Sisk P."/>
            <person name="Sykes S."/>
            <person name="Wortman J."/>
            <person name="Nusbaum C."/>
            <person name="Birren B."/>
        </authorList>
    </citation>
    <scope>NUCLEOTIDE SEQUENCE [LARGE SCALE GENOMIC DNA]</scope>
    <source>
        <strain evidence="4">ACHKN1017</strain>
    </source>
</reference>
<evidence type="ECO:0000313" key="3">
    <source>
        <dbReference type="EnsemblMetazoa" id="ACHR014393-PA"/>
    </source>
</evidence>
<keyword evidence="2" id="KW-0812">Transmembrane</keyword>
<dbReference type="STRING" id="43041.A0A182KIY8"/>
<feature type="compositionally biased region" description="Low complexity" evidence="1">
    <location>
        <begin position="11"/>
        <end position="21"/>
    </location>
</feature>
<keyword evidence="2" id="KW-1133">Transmembrane helix</keyword>
<feature type="transmembrane region" description="Helical" evidence="2">
    <location>
        <begin position="125"/>
        <end position="151"/>
    </location>
</feature>
<protein>
    <submittedName>
        <fullName evidence="3">Uncharacterized protein</fullName>
    </submittedName>
</protein>
<reference evidence="3" key="2">
    <citation type="submission" date="2020-05" db="UniProtKB">
        <authorList>
            <consortium name="EnsemblMetazoa"/>
        </authorList>
    </citation>
    <scope>IDENTIFICATION</scope>
    <source>
        <strain evidence="3">ACHKN1017</strain>
    </source>
</reference>
<accession>A0A182KIY8</accession>
<feature type="region of interest" description="Disordered" evidence="1">
    <location>
        <begin position="1"/>
        <end position="21"/>
    </location>
</feature>
<feature type="compositionally biased region" description="Basic residues" evidence="1">
    <location>
        <begin position="1"/>
        <end position="10"/>
    </location>
</feature>
<keyword evidence="4" id="KW-1185">Reference proteome</keyword>
<name>A0A182KIY8_9DIPT</name>
<organism evidence="3 4">
    <name type="scientific">Anopheles christyi</name>
    <dbReference type="NCBI Taxonomy" id="43041"/>
    <lineage>
        <taxon>Eukaryota</taxon>
        <taxon>Metazoa</taxon>
        <taxon>Ecdysozoa</taxon>
        <taxon>Arthropoda</taxon>
        <taxon>Hexapoda</taxon>
        <taxon>Insecta</taxon>
        <taxon>Pterygota</taxon>
        <taxon>Neoptera</taxon>
        <taxon>Endopterygota</taxon>
        <taxon>Diptera</taxon>
        <taxon>Nematocera</taxon>
        <taxon>Culicoidea</taxon>
        <taxon>Culicidae</taxon>
        <taxon>Anophelinae</taxon>
        <taxon>Anopheles</taxon>
    </lineage>
</organism>
<evidence type="ECO:0000256" key="1">
    <source>
        <dbReference type="SAM" id="MobiDB-lite"/>
    </source>
</evidence>
<dbReference type="Proteomes" id="UP000075881">
    <property type="component" value="Unassembled WGS sequence"/>
</dbReference>
<keyword evidence="2" id="KW-0472">Membrane</keyword>
<sequence>MYTTTRRRRTTTTTYNTTTSSTTFTSFPDYTETSAETSTQSKSITITTASSSLSTVRSTVISSSIIPPTVPPSKTTSVLFTTRLSTPPTPWNRTTTKPMQSPSTTNIPASQPTTLPIVNVPNTSYALWIALSGVFIVLFILASAVALYIYVSGVEINNALGSIGHFFTCRKSNRPANDNDPYGTMQPNNFDPFDAYYNQQLQQQLKNKLRPKHNSISSISNNSSKAIRQKYPKFNVDPYRQATMEETANESPVEAPHFELMDDIDVIKYKNRLNKL</sequence>
<evidence type="ECO:0000256" key="2">
    <source>
        <dbReference type="SAM" id="Phobius"/>
    </source>
</evidence>
<dbReference type="EnsemblMetazoa" id="ACHR014393-RA">
    <property type="protein sequence ID" value="ACHR014393-PA"/>
    <property type="gene ID" value="ACHR014393"/>
</dbReference>